<dbReference type="Gene3D" id="1.20.1070.10">
    <property type="entry name" value="Rhodopsin 7-helix transmembrane proteins"/>
    <property type="match status" value="1"/>
</dbReference>
<feature type="transmembrane region" description="Helical" evidence="9">
    <location>
        <begin position="275"/>
        <end position="293"/>
    </location>
</feature>
<dbReference type="InterPro" id="IPR000276">
    <property type="entry name" value="GPCR_Rhodpsn"/>
</dbReference>
<feature type="transmembrane region" description="Helical" evidence="9">
    <location>
        <begin position="88"/>
        <end position="110"/>
    </location>
</feature>
<dbReference type="PROSITE" id="PS00237">
    <property type="entry name" value="G_PROTEIN_RECEP_F1_1"/>
    <property type="match status" value="1"/>
</dbReference>
<evidence type="ECO:0000259" key="10">
    <source>
        <dbReference type="PROSITE" id="PS50262"/>
    </source>
</evidence>
<evidence type="ECO:0000256" key="5">
    <source>
        <dbReference type="ARBA" id="ARBA00023040"/>
    </source>
</evidence>
<feature type="transmembrane region" description="Helical" evidence="9">
    <location>
        <begin position="47"/>
        <end position="68"/>
    </location>
</feature>
<comment type="caution">
    <text evidence="11">The sequence shown here is derived from an EMBL/GenBank/DDBJ whole genome shotgun (WGS) entry which is preliminary data.</text>
</comment>
<dbReference type="OrthoDB" id="6232294at2759"/>
<evidence type="ECO:0000313" key="12">
    <source>
        <dbReference type="Proteomes" id="UP000728185"/>
    </source>
</evidence>
<evidence type="ECO:0000256" key="4">
    <source>
        <dbReference type="ARBA" id="ARBA00022989"/>
    </source>
</evidence>
<keyword evidence="12" id="KW-1185">Reference proteome</keyword>
<evidence type="ECO:0000256" key="7">
    <source>
        <dbReference type="ARBA" id="ARBA00023170"/>
    </source>
</evidence>
<feature type="domain" description="G-protein coupled receptors family 1 profile" evidence="10">
    <location>
        <begin position="27"/>
        <end position="289"/>
    </location>
</feature>
<keyword evidence="2" id="KW-1003">Cell membrane</keyword>
<dbReference type="PANTHER" id="PTHR24230">
    <property type="entry name" value="G-PROTEIN COUPLED RECEPTOR"/>
    <property type="match status" value="1"/>
</dbReference>
<organism evidence="11 12">
    <name type="scientific">Fasciolopsis buskii</name>
    <dbReference type="NCBI Taxonomy" id="27845"/>
    <lineage>
        <taxon>Eukaryota</taxon>
        <taxon>Metazoa</taxon>
        <taxon>Spiralia</taxon>
        <taxon>Lophotrochozoa</taxon>
        <taxon>Platyhelminthes</taxon>
        <taxon>Trematoda</taxon>
        <taxon>Digenea</taxon>
        <taxon>Plagiorchiida</taxon>
        <taxon>Echinostomata</taxon>
        <taxon>Echinostomatoidea</taxon>
        <taxon>Fasciolidae</taxon>
        <taxon>Fasciolopsis</taxon>
    </lineage>
</organism>
<dbReference type="GO" id="GO:0005886">
    <property type="term" value="C:plasma membrane"/>
    <property type="evidence" value="ECO:0007669"/>
    <property type="project" value="UniProtKB-SubCell"/>
</dbReference>
<dbReference type="PANTHER" id="PTHR24230:SF75">
    <property type="entry name" value="RELAXIN FAMILY PEPTIDE RECEPTOR 3"/>
    <property type="match status" value="1"/>
</dbReference>
<evidence type="ECO:0000256" key="6">
    <source>
        <dbReference type="ARBA" id="ARBA00023136"/>
    </source>
</evidence>
<evidence type="ECO:0000256" key="3">
    <source>
        <dbReference type="ARBA" id="ARBA00022692"/>
    </source>
</evidence>
<feature type="transmembrane region" description="Helical" evidence="9">
    <location>
        <begin position="174"/>
        <end position="198"/>
    </location>
</feature>
<dbReference type="InterPro" id="IPR017452">
    <property type="entry name" value="GPCR_Rhodpsn_7TM"/>
</dbReference>
<evidence type="ECO:0000313" key="11">
    <source>
        <dbReference type="EMBL" id="KAA0193828.1"/>
    </source>
</evidence>
<dbReference type="PROSITE" id="PS50262">
    <property type="entry name" value="G_PROTEIN_RECEP_F1_2"/>
    <property type="match status" value="1"/>
</dbReference>
<comment type="subcellular location">
    <subcellularLocation>
        <location evidence="1">Cell membrane</location>
        <topology evidence="1">Multi-pass membrane protein</topology>
    </subcellularLocation>
</comment>
<dbReference type="SUPFAM" id="SSF81321">
    <property type="entry name" value="Family A G protein-coupled receptor-like"/>
    <property type="match status" value="1"/>
</dbReference>
<dbReference type="AlphaFoldDB" id="A0A8E0S1C6"/>
<feature type="transmembrane region" description="Helical" evidence="9">
    <location>
        <begin position="131"/>
        <end position="154"/>
    </location>
</feature>
<dbReference type="Proteomes" id="UP000728185">
    <property type="component" value="Unassembled WGS sequence"/>
</dbReference>
<feature type="transmembrane region" description="Helical" evidence="9">
    <location>
        <begin position="232"/>
        <end position="255"/>
    </location>
</feature>
<evidence type="ECO:0000256" key="2">
    <source>
        <dbReference type="ARBA" id="ARBA00022475"/>
    </source>
</evidence>
<dbReference type="Pfam" id="PF00001">
    <property type="entry name" value="7tm_1"/>
    <property type="match status" value="1"/>
</dbReference>
<evidence type="ECO:0000256" key="1">
    <source>
        <dbReference type="ARBA" id="ARBA00004651"/>
    </source>
</evidence>
<protein>
    <recommendedName>
        <fullName evidence="10">G-protein coupled receptors family 1 profile domain-containing protein</fullName>
    </recommendedName>
</protein>
<sequence length="322" mass="36440">MGTREEEQLTILKHFFMCFTVAVGLTANVTGLFAIPNMKINFPATRLLLSTQFSTDILGCLVSFAYWTSFNVKIPPELLNGSAFSYLWTSYCLCGVVGQISSQNMMLLSIDRYWAVVGFRTYPRNSKFYRFGSVIISGVIAVVLFLPLAIISYYRTHLELIGLNTLIACMRFQALLMLLAGFIIPGLVISALQIRILLMLWRMRRTPRTIAPTGSTEESTERNSLNQSMKGISLGIAFMLVVFITARSTHFFLYILKAFTMNQLLPVEEWKTDGVFSFSTTFCLNPIVMIFTSPAARKWLFDKFVVPILRCFYLTSRNAASK</sequence>
<dbReference type="CDD" id="cd00637">
    <property type="entry name" value="7tm_classA_rhodopsin-like"/>
    <property type="match status" value="1"/>
</dbReference>
<evidence type="ECO:0000256" key="8">
    <source>
        <dbReference type="ARBA" id="ARBA00023224"/>
    </source>
</evidence>
<keyword evidence="3 9" id="KW-0812">Transmembrane</keyword>
<keyword evidence="6 9" id="KW-0472">Membrane</keyword>
<gene>
    <name evidence="11" type="ORF">FBUS_10624</name>
</gene>
<accession>A0A8E0S1C6</accession>
<dbReference type="EMBL" id="LUCM01004771">
    <property type="protein sequence ID" value="KAA0193828.1"/>
    <property type="molecule type" value="Genomic_DNA"/>
</dbReference>
<dbReference type="GO" id="GO:0007218">
    <property type="term" value="P:neuropeptide signaling pathway"/>
    <property type="evidence" value="ECO:0007669"/>
    <property type="project" value="TreeGrafter"/>
</dbReference>
<feature type="transmembrane region" description="Helical" evidence="9">
    <location>
        <begin position="14"/>
        <end position="35"/>
    </location>
</feature>
<keyword evidence="4 9" id="KW-1133">Transmembrane helix</keyword>
<reference evidence="11" key="1">
    <citation type="submission" date="2019-05" db="EMBL/GenBank/DDBJ databases">
        <title>Annotation for the trematode Fasciolopsis buski.</title>
        <authorList>
            <person name="Choi Y.-J."/>
        </authorList>
    </citation>
    <scope>NUCLEOTIDE SEQUENCE</scope>
    <source>
        <strain evidence="11">HT</strain>
        <tissue evidence="11">Whole worm</tissue>
    </source>
</reference>
<evidence type="ECO:0000256" key="9">
    <source>
        <dbReference type="SAM" id="Phobius"/>
    </source>
</evidence>
<dbReference type="GO" id="GO:0008528">
    <property type="term" value="F:G protein-coupled peptide receptor activity"/>
    <property type="evidence" value="ECO:0007669"/>
    <property type="project" value="TreeGrafter"/>
</dbReference>
<name>A0A8E0S1C6_9TREM</name>
<keyword evidence="8" id="KW-0807">Transducer</keyword>
<keyword evidence="7" id="KW-0675">Receptor</keyword>
<keyword evidence="5" id="KW-0297">G-protein coupled receptor</keyword>
<proteinExistence type="predicted"/>